<reference evidence="1 2" key="1">
    <citation type="submission" date="2024-07" db="EMBL/GenBank/DDBJ databases">
        <title>Enhanced genomic and transcriptomic resources for Trichinella pseudospiralis and T. spiralis underpin the discovery of pronounced molecular differences between stages and species.</title>
        <authorList>
            <person name="Pasi K.K."/>
            <person name="La Rosa G."/>
            <person name="Gomez-Morales M.A."/>
            <person name="Tosini F."/>
            <person name="Sumanam S."/>
            <person name="Young N.D."/>
            <person name="Chang B.C."/>
            <person name="Robin G.B."/>
        </authorList>
    </citation>
    <scope>NUCLEOTIDE SEQUENCE [LARGE SCALE GENOMIC DNA]</scope>
    <source>
        <strain evidence="1">ISS534</strain>
    </source>
</reference>
<keyword evidence="2" id="KW-1185">Reference proteome</keyword>
<accession>A0ABR3KUA5</accession>
<dbReference type="Proteomes" id="UP001558632">
    <property type="component" value="Unassembled WGS sequence"/>
</dbReference>
<keyword evidence="1" id="KW-0675">Receptor</keyword>
<protein>
    <submittedName>
        <fullName evidence="1">G-protein coupled receptor-associated protein</fullName>
    </submittedName>
</protein>
<evidence type="ECO:0000313" key="1">
    <source>
        <dbReference type="EMBL" id="KAL1244221.1"/>
    </source>
</evidence>
<name>A0ABR3KUA5_TRISP</name>
<sequence length="121" mass="12883">MPVVHLPFDRVVVVVGGGWWRLCFLVVQLAPLCCCGFFIQRSALANSSTLHTPVHSSVAPTSCCASCYPAPSPSYLPHPSAGKDSCQTLCWAILSSQLPSKTNNGSRFGRFTSKSPGTLAN</sequence>
<evidence type="ECO:0000313" key="2">
    <source>
        <dbReference type="Proteomes" id="UP001558632"/>
    </source>
</evidence>
<proteinExistence type="predicted"/>
<dbReference type="EMBL" id="JBEUSY010000137">
    <property type="protein sequence ID" value="KAL1244221.1"/>
    <property type="molecule type" value="Genomic_DNA"/>
</dbReference>
<gene>
    <name evidence="1" type="ORF">TSPI_00434</name>
</gene>
<organism evidence="1 2">
    <name type="scientific">Trichinella spiralis</name>
    <name type="common">Trichina worm</name>
    <dbReference type="NCBI Taxonomy" id="6334"/>
    <lineage>
        <taxon>Eukaryota</taxon>
        <taxon>Metazoa</taxon>
        <taxon>Ecdysozoa</taxon>
        <taxon>Nematoda</taxon>
        <taxon>Enoplea</taxon>
        <taxon>Dorylaimia</taxon>
        <taxon>Trichinellida</taxon>
        <taxon>Trichinellidae</taxon>
        <taxon>Trichinella</taxon>
    </lineage>
</organism>
<comment type="caution">
    <text evidence="1">The sequence shown here is derived from an EMBL/GenBank/DDBJ whole genome shotgun (WGS) entry which is preliminary data.</text>
</comment>